<dbReference type="RefSeq" id="WP_123821765.1">
    <property type="nucleotide sequence ID" value="NZ_RKQG01000006.1"/>
</dbReference>
<gene>
    <name evidence="1" type="ORF">EDD38_7652</name>
</gene>
<reference evidence="1 2" key="1">
    <citation type="submission" date="2018-11" db="EMBL/GenBank/DDBJ databases">
        <title>Sequencing the genomes of 1000 actinobacteria strains.</title>
        <authorList>
            <person name="Klenk H.-P."/>
        </authorList>
    </citation>
    <scope>NUCLEOTIDE SEQUENCE [LARGE SCALE GENOMIC DNA]</scope>
    <source>
        <strain evidence="1 2">DSM 44781</strain>
    </source>
</reference>
<organism evidence="1 2">
    <name type="scientific">Kitasatospora cineracea</name>
    <dbReference type="NCBI Taxonomy" id="88074"/>
    <lineage>
        <taxon>Bacteria</taxon>
        <taxon>Bacillati</taxon>
        <taxon>Actinomycetota</taxon>
        <taxon>Actinomycetes</taxon>
        <taxon>Kitasatosporales</taxon>
        <taxon>Streptomycetaceae</taxon>
        <taxon>Kitasatospora</taxon>
    </lineage>
</organism>
<sequence>MGSRKTDPAEVARQGAEAVRELNHQTLNAKTMSAPEISATVRGLLDLVDRLPQALEQLAGHLERELAAGRVRMEDGRDPAGPVDQALAGLRRAAALTAPENHTDYGDPAGELSEALHDAGSWLFNMGAPWSDDETEDGER</sequence>
<keyword evidence="2" id="KW-1185">Reference proteome</keyword>
<evidence type="ECO:0000313" key="1">
    <source>
        <dbReference type="EMBL" id="RPE26591.1"/>
    </source>
</evidence>
<comment type="caution">
    <text evidence="1">The sequence shown here is derived from an EMBL/GenBank/DDBJ whole genome shotgun (WGS) entry which is preliminary data.</text>
</comment>
<protein>
    <submittedName>
        <fullName evidence="1">Uncharacterized protein</fullName>
    </submittedName>
</protein>
<dbReference type="Proteomes" id="UP000266906">
    <property type="component" value="Unassembled WGS sequence"/>
</dbReference>
<evidence type="ECO:0000313" key="2">
    <source>
        <dbReference type="Proteomes" id="UP000266906"/>
    </source>
</evidence>
<dbReference type="AlphaFoldDB" id="A0A3N4R7J9"/>
<name>A0A3N4R7J9_9ACTN</name>
<dbReference type="EMBL" id="RKQG01000006">
    <property type="protein sequence ID" value="RPE26591.1"/>
    <property type="molecule type" value="Genomic_DNA"/>
</dbReference>
<accession>A0A3N4R7J9</accession>
<proteinExistence type="predicted"/>